<dbReference type="InterPro" id="IPR011009">
    <property type="entry name" value="Kinase-like_dom_sf"/>
</dbReference>
<dbReference type="Pfam" id="PF24476">
    <property type="entry name" value="DUF7580"/>
    <property type="match status" value="1"/>
</dbReference>
<dbReference type="OMA" id="VEIRLEM"/>
<feature type="domain" description="DUF7580" evidence="1">
    <location>
        <begin position="345"/>
        <end position="538"/>
    </location>
</feature>
<dbReference type="eggNOG" id="ENOG502SPIP">
    <property type="taxonomic scope" value="Eukaryota"/>
</dbReference>
<sequence>MALAAGLALATISLIDPTIKLLDFAITFVHDARHSSKAASENGLKLSELKNRYDSLQKVLFQEEKFSFVKGRLFDALPVKTQRLGLHMFREFPQLLFEYNAVEASYQSSQTSSELSGSSTGDILSLDELQIIFEKEDANHELVTTPEIRVGRWRSLVWSARGKKRSERLISQVEDWLTRIKSLLEDVWWPLPFLEYSINLQALESDSDVQAVGLAESVGLRKLLVDDAKLPSQMKLETLQLDVRRFDDACRGLSDYEGETVLVEYAPYTPNSDGFLPGLLRRRFAELACLLNQQKDSRFRALHCLGYVDSTFPRLEFQLLFQLPTVSLKPPAHLLSLYTSKQVQKPSLGARFQLCFQLAQSMSLFHSVNWIHKSFRSTNVLFSPTSSDTDRSLGIEFTSPFVVGFEASRLTNDFSSGPYDNLLSQNVYRHPDRWGIPNKTFTKYHEIYSLGIVLLEIGLWEPAETMGGNNFKAVKQIPTAISGALLKQAERRLAHRCGEKFREVVVRCLKGDFGIAADMDDRLDSELQEKFRKCVLENLEELATVV</sequence>
<evidence type="ECO:0000313" key="3">
    <source>
        <dbReference type="Proteomes" id="UP000016922"/>
    </source>
</evidence>
<dbReference type="InterPro" id="IPR038305">
    <property type="entry name" value="HeLo_sf"/>
</dbReference>
<dbReference type="Gene3D" id="1.10.510.10">
    <property type="entry name" value="Transferase(Phosphotransferase) domain 1"/>
    <property type="match status" value="1"/>
</dbReference>
<dbReference type="GeneID" id="19465501"/>
<dbReference type="AlphaFoldDB" id="S3D6P0"/>
<protein>
    <submittedName>
        <fullName evidence="2">Protein kinase-like (PK-like)</fullName>
    </submittedName>
</protein>
<keyword evidence="2" id="KW-0418">Kinase</keyword>
<proteinExistence type="predicted"/>
<dbReference type="SUPFAM" id="SSF56112">
    <property type="entry name" value="Protein kinase-like (PK-like)"/>
    <property type="match status" value="1"/>
</dbReference>
<dbReference type="Proteomes" id="UP000016922">
    <property type="component" value="Unassembled WGS sequence"/>
</dbReference>
<accession>S3D6P0</accession>
<dbReference type="KEGG" id="glz:GLAREA_06448"/>
<reference evidence="2 3" key="1">
    <citation type="journal article" date="2013" name="BMC Genomics">
        <title>Genomics-driven discovery of the pneumocandin biosynthetic gene cluster in the fungus Glarea lozoyensis.</title>
        <authorList>
            <person name="Chen L."/>
            <person name="Yue Q."/>
            <person name="Zhang X."/>
            <person name="Xiang M."/>
            <person name="Wang C."/>
            <person name="Li S."/>
            <person name="Che Y."/>
            <person name="Ortiz-Lopez F.J."/>
            <person name="Bills G.F."/>
            <person name="Liu X."/>
            <person name="An Z."/>
        </authorList>
    </citation>
    <scope>NUCLEOTIDE SEQUENCE [LARGE SCALE GENOMIC DNA]</scope>
    <source>
        <strain evidence="3">ATCC 20868 / MF5171</strain>
    </source>
</reference>
<dbReference type="InterPro" id="IPR056002">
    <property type="entry name" value="DUF7580"/>
</dbReference>
<name>S3D6P0_GLAL2</name>
<keyword evidence="3" id="KW-1185">Reference proteome</keyword>
<dbReference type="GO" id="GO:0016301">
    <property type="term" value="F:kinase activity"/>
    <property type="evidence" value="ECO:0007669"/>
    <property type="project" value="UniProtKB-KW"/>
</dbReference>
<keyword evidence="2" id="KW-0808">Transferase</keyword>
<gene>
    <name evidence="2" type="ORF">GLAREA_06448</name>
</gene>
<dbReference type="PANTHER" id="PTHR37542:SF3">
    <property type="entry name" value="PRION-INHIBITION AND PROPAGATION HELO DOMAIN-CONTAINING PROTEIN"/>
    <property type="match status" value="1"/>
</dbReference>
<evidence type="ECO:0000259" key="1">
    <source>
        <dbReference type="Pfam" id="PF24476"/>
    </source>
</evidence>
<dbReference type="HOGENOM" id="CLU_017444_2_0_1"/>
<organism evidence="2 3">
    <name type="scientific">Glarea lozoyensis (strain ATCC 20868 / MF5171)</name>
    <dbReference type="NCBI Taxonomy" id="1116229"/>
    <lineage>
        <taxon>Eukaryota</taxon>
        <taxon>Fungi</taxon>
        <taxon>Dikarya</taxon>
        <taxon>Ascomycota</taxon>
        <taxon>Pezizomycotina</taxon>
        <taxon>Leotiomycetes</taxon>
        <taxon>Helotiales</taxon>
        <taxon>Helotiaceae</taxon>
        <taxon>Glarea</taxon>
    </lineage>
</organism>
<dbReference type="RefSeq" id="XP_008080052.1">
    <property type="nucleotide sequence ID" value="XM_008081861.1"/>
</dbReference>
<dbReference type="Gene3D" id="1.20.120.1020">
    <property type="entry name" value="Prion-inhibition and propagation, HeLo domain"/>
    <property type="match status" value="1"/>
</dbReference>
<dbReference type="PANTHER" id="PTHR37542">
    <property type="entry name" value="HELO DOMAIN-CONTAINING PROTEIN-RELATED"/>
    <property type="match status" value="1"/>
</dbReference>
<dbReference type="OrthoDB" id="1911848at2759"/>
<evidence type="ECO:0000313" key="2">
    <source>
        <dbReference type="EMBL" id="EPE33435.1"/>
    </source>
</evidence>
<dbReference type="EMBL" id="KE145358">
    <property type="protein sequence ID" value="EPE33435.1"/>
    <property type="molecule type" value="Genomic_DNA"/>
</dbReference>